<name>A0ABN2SLF6_9ACTN</name>
<sequence>MAVADEVLGGGLANFGQVVRRGDVVERPAPPHAEALHRYLRALRDAGFDGAPEPKELLDGREVLSFVPGDVAVAPFPEWSRGEPALASVGRLLRRLHEVAAEVPVPDADWPAEFRDPAAKSGEDQLILCHNDVCQENVVFRDGEAAALIDFDFAAPGRPLWDLAFCAWYWVPMVPDEIRGVEGMGGLDALSRLRVLADAYGLDAAGRRTLLELLPLVSESCHRFVDGRVASGDPVFTEIDAQRDPQRWDKIQKWLAEHHEEFLAALGVGS</sequence>
<dbReference type="RefSeq" id="WP_344660469.1">
    <property type="nucleotide sequence ID" value="NZ_BAAAQM010000041.1"/>
</dbReference>
<reference evidence="2 3" key="1">
    <citation type="journal article" date="2019" name="Int. J. Syst. Evol. Microbiol.">
        <title>The Global Catalogue of Microorganisms (GCM) 10K type strain sequencing project: providing services to taxonomists for standard genome sequencing and annotation.</title>
        <authorList>
            <consortium name="The Broad Institute Genomics Platform"/>
            <consortium name="The Broad Institute Genome Sequencing Center for Infectious Disease"/>
            <person name="Wu L."/>
            <person name="Ma J."/>
        </authorList>
    </citation>
    <scope>NUCLEOTIDE SEQUENCE [LARGE SCALE GENOMIC DNA]</scope>
    <source>
        <strain evidence="2 3">JCM 16013</strain>
    </source>
</reference>
<comment type="caution">
    <text evidence="2">The sequence shown here is derived from an EMBL/GenBank/DDBJ whole genome shotgun (WGS) entry which is preliminary data.</text>
</comment>
<organism evidence="2 3">
    <name type="scientific">Catenulispora subtropica</name>
    <dbReference type="NCBI Taxonomy" id="450798"/>
    <lineage>
        <taxon>Bacteria</taxon>
        <taxon>Bacillati</taxon>
        <taxon>Actinomycetota</taxon>
        <taxon>Actinomycetes</taxon>
        <taxon>Catenulisporales</taxon>
        <taxon>Catenulisporaceae</taxon>
        <taxon>Catenulispora</taxon>
    </lineage>
</organism>
<protein>
    <submittedName>
        <fullName evidence="2">Phosphotransferase</fullName>
    </submittedName>
</protein>
<evidence type="ECO:0000313" key="2">
    <source>
        <dbReference type="EMBL" id="GAA1988856.1"/>
    </source>
</evidence>
<keyword evidence="3" id="KW-1185">Reference proteome</keyword>
<evidence type="ECO:0000259" key="1">
    <source>
        <dbReference type="Pfam" id="PF01636"/>
    </source>
</evidence>
<dbReference type="InterPro" id="IPR011009">
    <property type="entry name" value="Kinase-like_dom_sf"/>
</dbReference>
<dbReference type="EMBL" id="BAAAQM010000041">
    <property type="protein sequence ID" value="GAA1988856.1"/>
    <property type="molecule type" value="Genomic_DNA"/>
</dbReference>
<accession>A0ABN2SLF6</accession>
<dbReference type="Gene3D" id="3.90.1200.10">
    <property type="match status" value="1"/>
</dbReference>
<proteinExistence type="predicted"/>
<evidence type="ECO:0000313" key="3">
    <source>
        <dbReference type="Proteomes" id="UP001499854"/>
    </source>
</evidence>
<dbReference type="Pfam" id="PF01636">
    <property type="entry name" value="APH"/>
    <property type="match status" value="1"/>
</dbReference>
<gene>
    <name evidence="2" type="ORF">GCM10009838_59610</name>
</gene>
<dbReference type="Proteomes" id="UP001499854">
    <property type="component" value="Unassembled WGS sequence"/>
</dbReference>
<dbReference type="SUPFAM" id="SSF56112">
    <property type="entry name" value="Protein kinase-like (PK-like)"/>
    <property type="match status" value="1"/>
</dbReference>
<dbReference type="InterPro" id="IPR002575">
    <property type="entry name" value="Aminoglycoside_PTrfase"/>
</dbReference>
<feature type="domain" description="Aminoglycoside phosphotransferase" evidence="1">
    <location>
        <begin position="117"/>
        <end position="193"/>
    </location>
</feature>